<accession>A0A645FR74</accession>
<reference evidence="1" key="1">
    <citation type="submission" date="2019-08" db="EMBL/GenBank/DDBJ databases">
        <authorList>
            <person name="Kucharzyk K."/>
            <person name="Murdoch R.W."/>
            <person name="Higgins S."/>
            <person name="Loffler F."/>
        </authorList>
    </citation>
    <scope>NUCLEOTIDE SEQUENCE</scope>
</reference>
<evidence type="ECO:0000313" key="1">
    <source>
        <dbReference type="EMBL" id="MPN16921.1"/>
    </source>
</evidence>
<dbReference type="EMBL" id="VSSQ01063935">
    <property type="protein sequence ID" value="MPN16921.1"/>
    <property type="molecule type" value="Genomic_DNA"/>
</dbReference>
<sequence length="67" mass="8193">MRDQKFSIRTNSENPNHHLWNNNGVWWCHYTVHLPDFTKRRVRQSLRTRDSDHARRLRDELLALEPA</sequence>
<dbReference type="AlphaFoldDB" id="A0A645FR74"/>
<organism evidence="1">
    <name type="scientific">bioreactor metagenome</name>
    <dbReference type="NCBI Taxonomy" id="1076179"/>
    <lineage>
        <taxon>unclassified sequences</taxon>
        <taxon>metagenomes</taxon>
        <taxon>ecological metagenomes</taxon>
    </lineage>
</organism>
<comment type="caution">
    <text evidence="1">The sequence shown here is derived from an EMBL/GenBank/DDBJ whole genome shotgun (WGS) entry which is preliminary data.</text>
</comment>
<name>A0A645FR74_9ZZZZ</name>
<protein>
    <submittedName>
        <fullName evidence="1">Uncharacterized protein</fullName>
    </submittedName>
</protein>
<gene>
    <name evidence="1" type="ORF">SDC9_164269</name>
</gene>
<proteinExistence type="predicted"/>